<accession>A0A8X6QP84</accession>
<evidence type="ECO:0000313" key="2">
    <source>
        <dbReference type="EMBL" id="GFU29523.1"/>
    </source>
</evidence>
<evidence type="ECO:0000259" key="1">
    <source>
        <dbReference type="Pfam" id="PF13843"/>
    </source>
</evidence>
<dbReference type="GO" id="GO:0043565">
    <property type="term" value="F:sequence-specific DNA binding"/>
    <property type="evidence" value="ECO:0007669"/>
    <property type="project" value="TreeGrafter"/>
</dbReference>
<dbReference type="Pfam" id="PF13843">
    <property type="entry name" value="DDE_Tnp_1_7"/>
    <property type="match status" value="1"/>
</dbReference>
<reference evidence="2" key="1">
    <citation type="submission" date="2020-08" db="EMBL/GenBank/DDBJ databases">
        <title>Multicomponent nature underlies the extraordinary mechanical properties of spider dragline silk.</title>
        <authorList>
            <person name="Kono N."/>
            <person name="Nakamura H."/>
            <person name="Mori M."/>
            <person name="Yoshida Y."/>
            <person name="Ohtoshi R."/>
            <person name="Malay A.D."/>
            <person name="Moran D.A.P."/>
            <person name="Tomita M."/>
            <person name="Numata K."/>
            <person name="Arakawa K."/>
        </authorList>
    </citation>
    <scope>NUCLEOTIDE SEQUENCE</scope>
</reference>
<keyword evidence="3" id="KW-1185">Reference proteome</keyword>
<protein>
    <submittedName>
        <fullName evidence="2">Chimeric ERCC6-PGBD3 protein</fullName>
    </submittedName>
</protein>
<dbReference type="OrthoDB" id="6428043at2759"/>
<comment type="caution">
    <text evidence="2">The sequence shown here is derived from an EMBL/GenBank/DDBJ whole genome shotgun (WGS) entry which is preliminary data.</text>
</comment>
<dbReference type="EMBL" id="BMAW01082504">
    <property type="protein sequence ID" value="GFU29523.1"/>
    <property type="molecule type" value="Genomic_DNA"/>
</dbReference>
<dbReference type="PANTHER" id="PTHR47055">
    <property type="entry name" value="DDE_TNP_1_7 DOMAIN-CONTAINING PROTEIN"/>
    <property type="match status" value="1"/>
</dbReference>
<name>A0A8X6QP84_NEPPI</name>
<dbReference type="PANTHER" id="PTHR47055:SF3">
    <property type="entry name" value="PHORBOL-ESTER_DAG-TYPE DOMAIN-CONTAINING PROTEIN"/>
    <property type="match status" value="1"/>
</dbReference>
<dbReference type="AlphaFoldDB" id="A0A8X6QP84"/>
<gene>
    <name evidence="2" type="primary">ERCC6</name>
    <name evidence="2" type="ORF">NPIL_77261</name>
</gene>
<feature type="domain" description="PiggyBac transposable element-derived protein" evidence="1">
    <location>
        <begin position="3"/>
        <end position="102"/>
    </location>
</feature>
<sequence>MRFQKAMLWWRFEEIIQYLHFADNSYLNKKDKMTKLCPLFNDLNERFLMHFPNEQHLSIDESMVPYFGHHGCKQFIKGKPVRFGYKFGSLNTKLGYSIQFERSDMRELFWMDMESLFVVELF</sequence>
<evidence type="ECO:0000313" key="3">
    <source>
        <dbReference type="Proteomes" id="UP000887013"/>
    </source>
</evidence>
<dbReference type="InterPro" id="IPR052638">
    <property type="entry name" value="PiggyBac_TE-derived"/>
</dbReference>
<dbReference type="Proteomes" id="UP000887013">
    <property type="component" value="Unassembled WGS sequence"/>
</dbReference>
<organism evidence="2 3">
    <name type="scientific">Nephila pilipes</name>
    <name type="common">Giant wood spider</name>
    <name type="synonym">Nephila maculata</name>
    <dbReference type="NCBI Taxonomy" id="299642"/>
    <lineage>
        <taxon>Eukaryota</taxon>
        <taxon>Metazoa</taxon>
        <taxon>Ecdysozoa</taxon>
        <taxon>Arthropoda</taxon>
        <taxon>Chelicerata</taxon>
        <taxon>Arachnida</taxon>
        <taxon>Araneae</taxon>
        <taxon>Araneomorphae</taxon>
        <taxon>Entelegynae</taxon>
        <taxon>Araneoidea</taxon>
        <taxon>Nephilidae</taxon>
        <taxon>Nephila</taxon>
    </lineage>
</organism>
<proteinExistence type="predicted"/>
<dbReference type="InterPro" id="IPR029526">
    <property type="entry name" value="PGBD"/>
</dbReference>